<evidence type="ECO:0000259" key="2">
    <source>
        <dbReference type="Pfam" id="PF24466"/>
    </source>
</evidence>
<dbReference type="AlphaFoldDB" id="A0A2V2UG20"/>
<reference evidence="3 4" key="1">
    <citation type="journal article" date="2018" name="Microb. Genom.">
        <title>Expanding an expanded genome: long-read sequencing of Trypanosoma cruzi.</title>
        <authorList>
            <person name="Berna L."/>
            <person name="Rodriguez M."/>
            <person name="Chiribao M.L."/>
            <person name="Parodi-Talice A."/>
            <person name="Pita S."/>
            <person name="Rijo G."/>
            <person name="Alvarez-Valin F."/>
            <person name="Robello C."/>
        </authorList>
    </citation>
    <scope>NUCLEOTIDE SEQUENCE [LARGE SCALE GENOMIC DNA]</scope>
    <source>
        <strain evidence="3 4">Dm28c</strain>
    </source>
</reference>
<dbReference type="VEuPathDB" id="TriTrypDB:C4B63_371g12"/>
<evidence type="ECO:0000313" key="4">
    <source>
        <dbReference type="Proteomes" id="UP000246121"/>
    </source>
</evidence>
<dbReference type="Proteomes" id="UP000246121">
    <property type="component" value="Unassembled WGS sequence"/>
</dbReference>
<evidence type="ECO:0000256" key="1">
    <source>
        <dbReference type="SAM" id="MobiDB-lite"/>
    </source>
</evidence>
<sequence>MLEAGRPLKKDHNVTMEVFVQEPDDYVQEQRLFEEILNLTAYQALEAITKPLHEGVLSLGQRRDYERKGYDHSSCKGNTKRGTHAGTDRSAAGGSGKAKTNARNGIYPFHYDPRRTVQRKSSRQGKEAERLSYEGIGRQGRCGHQSECFAEGVFQGPQ</sequence>
<dbReference type="Pfam" id="PF24466">
    <property type="entry name" value="DUF7578"/>
    <property type="match status" value="1"/>
</dbReference>
<feature type="domain" description="DUF7578" evidence="2">
    <location>
        <begin position="9"/>
        <end position="49"/>
    </location>
</feature>
<dbReference type="InterPro" id="IPR056000">
    <property type="entry name" value="DUF7578"/>
</dbReference>
<protein>
    <submittedName>
        <fullName evidence="3">Putative retrotransposon hot spot protein (RHS,)</fullName>
    </submittedName>
</protein>
<proteinExistence type="predicted"/>
<name>A0A2V2UG20_TRYCR</name>
<evidence type="ECO:0000313" key="3">
    <source>
        <dbReference type="EMBL" id="PWU83169.1"/>
    </source>
</evidence>
<dbReference type="VEuPathDB" id="TriTrypDB:TcCL_ESM10796"/>
<comment type="caution">
    <text evidence="3">The sequence shown here is derived from an EMBL/GenBank/DDBJ whole genome shotgun (WGS) entry which is preliminary data.</text>
</comment>
<dbReference type="VEuPathDB" id="TriTrypDB:C3747_153g100"/>
<gene>
    <name evidence="3" type="ORF">C4B63_371g12</name>
</gene>
<feature type="compositionally biased region" description="Basic and acidic residues" evidence="1">
    <location>
        <begin position="61"/>
        <end position="74"/>
    </location>
</feature>
<dbReference type="VEuPathDB" id="TriTrypDB:TcCLB.503767.20"/>
<organism evidence="3 4">
    <name type="scientific">Trypanosoma cruzi</name>
    <dbReference type="NCBI Taxonomy" id="5693"/>
    <lineage>
        <taxon>Eukaryota</taxon>
        <taxon>Discoba</taxon>
        <taxon>Euglenozoa</taxon>
        <taxon>Kinetoplastea</taxon>
        <taxon>Metakinetoplastina</taxon>
        <taxon>Trypanosomatida</taxon>
        <taxon>Trypanosomatidae</taxon>
        <taxon>Trypanosoma</taxon>
        <taxon>Schizotrypanum</taxon>
    </lineage>
</organism>
<accession>A0A2V2UG20</accession>
<dbReference type="VEuPathDB" id="TriTrypDB:TcG_12965"/>
<feature type="region of interest" description="Disordered" evidence="1">
    <location>
        <begin position="59"/>
        <end position="136"/>
    </location>
</feature>
<dbReference type="EMBL" id="PRFA01000371">
    <property type="protein sequence ID" value="PWU83169.1"/>
    <property type="molecule type" value="Genomic_DNA"/>
</dbReference>